<dbReference type="GO" id="GO:0030599">
    <property type="term" value="F:pectinesterase activity"/>
    <property type="evidence" value="ECO:0007669"/>
    <property type="project" value="UniProtKB-UniRule"/>
</dbReference>
<evidence type="ECO:0000256" key="1">
    <source>
        <dbReference type="ARBA" id="ARBA00005184"/>
    </source>
</evidence>
<name>A0A2S4VE68_9BASI</name>
<keyword evidence="5 8" id="KW-0063">Aspartyl esterase</keyword>
<dbReference type="Proteomes" id="UP000239156">
    <property type="component" value="Unassembled WGS sequence"/>
</dbReference>
<dbReference type="VEuPathDB" id="FungiDB:PSHT_08386"/>
<evidence type="ECO:0000313" key="10">
    <source>
        <dbReference type="EMBL" id="POW07814.1"/>
    </source>
</evidence>
<comment type="similarity">
    <text evidence="2">Belongs to the pectinesterase family.</text>
</comment>
<dbReference type="InterPro" id="IPR000070">
    <property type="entry name" value="Pectinesterase_cat"/>
</dbReference>
<dbReference type="PANTHER" id="PTHR31321">
    <property type="entry name" value="ACYL-COA THIOESTER HYDROLASE YBHC-RELATED"/>
    <property type="match status" value="1"/>
</dbReference>
<proteinExistence type="inferred from homology"/>
<evidence type="ECO:0000313" key="11">
    <source>
        <dbReference type="Proteomes" id="UP000239156"/>
    </source>
</evidence>
<sequence length="389" mass="42591">MTLIFPINQSFSATQWCFFMILSYAVFAGSHALPTHNLLPRARPSSTIPPRGALIVRQKNRLPGEHPTIPDAIRFLRGTKGPQTIFIYPGNYNLGVYIRYGYPLTIQGYTPSPGTYAQNLVTVSVATGRAETGGDPESSAIWVQQNDFKMFNINVVNSYGTGTNTQAVAVTAQVYSMCSFSSYQDTLYVKATSAYFLGCNIEGAVDFIFGSGTAWFERANIVVKPPRSFATITAHKRVGAGSPAKFVFNLSNIVGAPGARPGSAYLGRPWSAFAAVTFQFCTLSNVINPAGWAAWNPPQDSRTQSVQFYEFQNKGPGSQGRRLFGKLSAQPAKIEQVLGAVCYVIFLSPDIIPKETKNLNFIALCYRTMLPGLLDSCFDLPHRNIIELN</sequence>
<feature type="domain" description="Pectinesterase catalytic" evidence="9">
    <location>
        <begin position="134"/>
        <end position="319"/>
    </location>
</feature>
<evidence type="ECO:0000256" key="3">
    <source>
        <dbReference type="ARBA" id="ARBA00013229"/>
    </source>
</evidence>
<dbReference type="GO" id="GO:0042545">
    <property type="term" value="P:cell wall modification"/>
    <property type="evidence" value="ECO:0007669"/>
    <property type="project" value="UniProtKB-UniRule"/>
</dbReference>
<evidence type="ECO:0000256" key="4">
    <source>
        <dbReference type="ARBA" id="ARBA00022801"/>
    </source>
</evidence>
<evidence type="ECO:0000256" key="7">
    <source>
        <dbReference type="PROSITE-ProRule" id="PRU10040"/>
    </source>
</evidence>
<comment type="subcellular location">
    <subcellularLocation>
        <location evidence="8">Secreted</location>
    </subcellularLocation>
</comment>
<evidence type="ECO:0000256" key="8">
    <source>
        <dbReference type="RuleBase" id="RU000589"/>
    </source>
</evidence>
<comment type="catalytic activity">
    <reaction evidence="6 8">
        <text>[(1-&gt;4)-alpha-D-galacturonosyl methyl ester](n) + n H2O = [(1-&gt;4)-alpha-D-galacturonosyl](n) + n methanol + n H(+)</text>
        <dbReference type="Rhea" id="RHEA:22380"/>
        <dbReference type="Rhea" id="RHEA-COMP:14570"/>
        <dbReference type="Rhea" id="RHEA-COMP:14573"/>
        <dbReference type="ChEBI" id="CHEBI:15377"/>
        <dbReference type="ChEBI" id="CHEBI:15378"/>
        <dbReference type="ChEBI" id="CHEBI:17790"/>
        <dbReference type="ChEBI" id="CHEBI:140522"/>
        <dbReference type="ChEBI" id="CHEBI:140523"/>
        <dbReference type="EC" id="3.1.1.11"/>
    </reaction>
</comment>
<dbReference type="InterPro" id="IPR033131">
    <property type="entry name" value="Pectinesterase_Asp_AS"/>
</dbReference>
<dbReference type="InterPro" id="IPR011050">
    <property type="entry name" value="Pectin_lyase_fold/virulence"/>
</dbReference>
<comment type="pathway">
    <text evidence="1 8">Glycan metabolism; pectin degradation; 2-dehydro-3-deoxy-D-gluconate from pectin: step 1/5.</text>
</comment>
<keyword evidence="4 8" id="KW-0378">Hydrolase</keyword>
<evidence type="ECO:0000256" key="5">
    <source>
        <dbReference type="ARBA" id="ARBA00023085"/>
    </source>
</evidence>
<gene>
    <name evidence="10" type="ORF">PSTT_07993</name>
</gene>
<evidence type="ECO:0000256" key="6">
    <source>
        <dbReference type="ARBA" id="ARBA00047928"/>
    </source>
</evidence>
<dbReference type="Pfam" id="PF01095">
    <property type="entry name" value="Pectinesterase"/>
    <property type="match status" value="1"/>
</dbReference>
<evidence type="ECO:0000256" key="2">
    <source>
        <dbReference type="ARBA" id="ARBA00008891"/>
    </source>
</evidence>
<dbReference type="SUPFAM" id="SSF51126">
    <property type="entry name" value="Pectin lyase-like"/>
    <property type="match status" value="1"/>
</dbReference>
<dbReference type="GO" id="GO:0045490">
    <property type="term" value="P:pectin catabolic process"/>
    <property type="evidence" value="ECO:0007669"/>
    <property type="project" value="UniProtKB-UniRule"/>
</dbReference>
<keyword evidence="8" id="KW-0964">Secreted</keyword>
<dbReference type="VEuPathDB" id="FungiDB:PSTT_07993"/>
<comment type="caution">
    <text evidence="10">The sequence shown here is derived from an EMBL/GenBank/DDBJ whole genome shotgun (WGS) entry which is preliminary data.</text>
</comment>
<keyword evidence="11" id="KW-1185">Reference proteome</keyword>
<comment type="function">
    <text evidence="8">Involved in maceration and soft-rotting of plant tissue.</text>
</comment>
<dbReference type="EC" id="3.1.1.11" evidence="3 8"/>
<dbReference type="PANTHER" id="PTHR31321:SF57">
    <property type="entry name" value="PECTINESTERASE 53-RELATED"/>
    <property type="match status" value="1"/>
</dbReference>
<feature type="active site" evidence="7">
    <location>
        <position position="206"/>
    </location>
</feature>
<dbReference type="UniPathway" id="UPA00545">
    <property type="reaction ID" value="UER00823"/>
</dbReference>
<evidence type="ECO:0000259" key="9">
    <source>
        <dbReference type="Pfam" id="PF01095"/>
    </source>
</evidence>
<dbReference type="AlphaFoldDB" id="A0A2S4VE68"/>
<keyword evidence="8" id="KW-0961">Cell wall biogenesis/degradation</keyword>
<dbReference type="EMBL" id="PKSL01000071">
    <property type="protein sequence ID" value="POW07814.1"/>
    <property type="molecule type" value="Genomic_DNA"/>
</dbReference>
<dbReference type="Gene3D" id="2.160.20.10">
    <property type="entry name" value="Single-stranded right-handed beta-helix, Pectin lyase-like"/>
    <property type="match status" value="1"/>
</dbReference>
<reference evidence="10" key="1">
    <citation type="submission" date="2017-12" db="EMBL/GenBank/DDBJ databases">
        <title>Gene loss provides genomic basis for host adaptation in cereal stripe rust fungi.</title>
        <authorList>
            <person name="Xia C."/>
        </authorList>
    </citation>
    <scope>NUCLEOTIDE SEQUENCE [LARGE SCALE GENOMIC DNA]</scope>
    <source>
        <strain evidence="10">93-210</strain>
    </source>
</reference>
<accession>A0A2S4VE68</accession>
<dbReference type="PROSITE" id="PS00503">
    <property type="entry name" value="PECTINESTERASE_2"/>
    <property type="match status" value="1"/>
</dbReference>
<protein>
    <recommendedName>
        <fullName evidence="3 8">Pectinesterase</fullName>
        <ecNumber evidence="3 8">3.1.1.11</ecNumber>
    </recommendedName>
</protein>
<dbReference type="InterPro" id="IPR012334">
    <property type="entry name" value="Pectin_lyas_fold"/>
</dbReference>
<organism evidence="10 11">
    <name type="scientific">Puccinia striiformis</name>
    <dbReference type="NCBI Taxonomy" id="27350"/>
    <lineage>
        <taxon>Eukaryota</taxon>
        <taxon>Fungi</taxon>
        <taxon>Dikarya</taxon>
        <taxon>Basidiomycota</taxon>
        <taxon>Pucciniomycotina</taxon>
        <taxon>Pucciniomycetes</taxon>
        <taxon>Pucciniales</taxon>
        <taxon>Pucciniaceae</taxon>
        <taxon>Puccinia</taxon>
    </lineage>
</organism>
<dbReference type="GO" id="GO:0005576">
    <property type="term" value="C:extracellular region"/>
    <property type="evidence" value="ECO:0007669"/>
    <property type="project" value="UniProtKB-SubCell"/>
</dbReference>